<evidence type="ECO:0000256" key="7">
    <source>
        <dbReference type="ARBA" id="ARBA00048933"/>
    </source>
</evidence>
<feature type="compositionally biased region" description="Basic and acidic residues" evidence="11">
    <location>
        <begin position="315"/>
        <end position="330"/>
    </location>
</feature>
<dbReference type="SUPFAM" id="SSF51971">
    <property type="entry name" value="Nucleotide-binding domain"/>
    <property type="match status" value="1"/>
</dbReference>
<keyword evidence="4 8" id="KW-0274">FAD</keyword>
<feature type="compositionally biased region" description="Basic and acidic residues" evidence="11">
    <location>
        <begin position="480"/>
        <end position="489"/>
    </location>
</feature>
<dbReference type="EC" id="1.18.1.6" evidence="8"/>
<evidence type="ECO:0000256" key="1">
    <source>
        <dbReference type="ARBA" id="ARBA00001974"/>
    </source>
</evidence>
<feature type="binding site" evidence="10">
    <location>
        <begin position="174"/>
        <end position="177"/>
    </location>
    <ligand>
        <name>NADP(+)</name>
        <dbReference type="ChEBI" id="CHEBI:58349"/>
    </ligand>
</feature>
<organism evidence="12 13">
    <name type="scientific">Tulasnella calospora MUT 4182</name>
    <dbReference type="NCBI Taxonomy" id="1051891"/>
    <lineage>
        <taxon>Eukaryota</taxon>
        <taxon>Fungi</taxon>
        <taxon>Dikarya</taxon>
        <taxon>Basidiomycota</taxon>
        <taxon>Agaricomycotina</taxon>
        <taxon>Agaricomycetes</taxon>
        <taxon>Cantharellales</taxon>
        <taxon>Tulasnellaceae</taxon>
        <taxon>Tulasnella</taxon>
    </lineage>
</organism>
<keyword evidence="6 8" id="KW-0560">Oxidoreductase</keyword>
<dbReference type="Gene3D" id="3.40.50.720">
    <property type="entry name" value="NAD(P)-binding Rossmann-like Domain"/>
    <property type="match status" value="1"/>
</dbReference>
<accession>A0A0C3KUS0</accession>
<evidence type="ECO:0000313" key="12">
    <source>
        <dbReference type="EMBL" id="KIO25248.1"/>
    </source>
</evidence>
<dbReference type="PANTHER" id="PTHR48467">
    <property type="entry name" value="GLUTAMATE SYNTHASE 1 [NADH], CHLOROPLASTIC-LIKE"/>
    <property type="match status" value="1"/>
</dbReference>
<dbReference type="GO" id="GO:0016491">
    <property type="term" value="F:oxidoreductase activity"/>
    <property type="evidence" value="ECO:0007669"/>
    <property type="project" value="UniProtKB-KW"/>
</dbReference>
<gene>
    <name evidence="12" type="ORF">M407DRAFT_93005</name>
</gene>
<sequence length="531" mass="57742">MPPPSANLVRPLKLAVVGAGPSAFYAASRVLSKLPSSTPQGEEARVHMYDKSWAPHGLVRYGVAPDHPEVKNCIHKFDQTAEDPRFSYFGNVSISSSSPAKNLPNPAAVQIELSDLFPHYTHLLLAIGSASPAPLPPGLQATPALDIVHWYTGHPASQGAPPLDKVKHLTLIGHGNVSLDIARLLLTPPSVLAKLDIPDDVIEVLRRSTVEEIEIVSRRGPAEVAFTAKELRELLALPNATLEPIPEELLVTPPGASRQQTRILDLLRKGSQPKGTSPPDARKTKWKLVFFRSPEETKTIDGAVNITYNINTLDEQRRAKPTGQKERRQTDLVVSSVGSRAVPFDRKSDSTTTVTTTSESGKTTSKSSTTDPWFDPALGRIRNDQGRVLSLEADSSSPTLKLVKNVYTSGWASHGAKGVLASTMYDAYEVADRLLSDHLSTSHNPTSSEALSTGFDAVSSVQPMNPTPPSLESAPSAVERATRGEDGKRAITWPVWKTIEAEERRQGATKGKEAERMQWKDVQAFLETKQQ</sequence>
<evidence type="ECO:0000256" key="6">
    <source>
        <dbReference type="ARBA" id="ARBA00023002"/>
    </source>
</evidence>
<feature type="compositionally biased region" description="Low complexity" evidence="11">
    <location>
        <begin position="350"/>
        <end position="370"/>
    </location>
</feature>
<feature type="binding site" evidence="9">
    <location>
        <position position="22"/>
    </location>
    <ligand>
        <name>FAD</name>
        <dbReference type="ChEBI" id="CHEBI:57692"/>
    </ligand>
</feature>
<reference evidence="13" key="2">
    <citation type="submission" date="2015-01" db="EMBL/GenBank/DDBJ databases">
        <title>Evolutionary Origins and Diversification of the Mycorrhizal Mutualists.</title>
        <authorList>
            <consortium name="DOE Joint Genome Institute"/>
            <consortium name="Mycorrhizal Genomics Consortium"/>
            <person name="Kohler A."/>
            <person name="Kuo A."/>
            <person name="Nagy L.G."/>
            <person name="Floudas D."/>
            <person name="Copeland A."/>
            <person name="Barry K.W."/>
            <person name="Cichocki N."/>
            <person name="Veneault-Fourrey C."/>
            <person name="LaButti K."/>
            <person name="Lindquist E.A."/>
            <person name="Lipzen A."/>
            <person name="Lundell T."/>
            <person name="Morin E."/>
            <person name="Murat C."/>
            <person name="Riley R."/>
            <person name="Ohm R."/>
            <person name="Sun H."/>
            <person name="Tunlid A."/>
            <person name="Henrissat B."/>
            <person name="Grigoriev I.V."/>
            <person name="Hibbett D.S."/>
            <person name="Martin F."/>
        </authorList>
    </citation>
    <scope>NUCLEOTIDE SEQUENCE [LARGE SCALE GENOMIC DNA]</scope>
    <source>
        <strain evidence="13">MUT 4182</strain>
    </source>
</reference>
<evidence type="ECO:0000313" key="13">
    <source>
        <dbReference type="Proteomes" id="UP000054248"/>
    </source>
</evidence>
<keyword evidence="3 8" id="KW-0285">Flavoprotein</keyword>
<evidence type="ECO:0000256" key="5">
    <source>
        <dbReference type="ARBA" id="ARBA00022857"/>
    </source>
</evidence>
<dbReference type="PANTHER" id="PTHR48467:SF1">
    <property type="entry name" value="GLUTAMATE SYNTHASE 1 [NADH], CHLOROPLASTIC-LIKE"/>
    <property type="match status" value="1"/>
</dbReference>
<keyword evidence="5 8" id="KW-0521">NADP</keyword>
<feature type="binding site" evidence="10">
    <location>
        <begin position="218"/>
        <end position="219"/>
    </location>
    <ligand>
        <name>NADP(+)</name>
        <dbReference type="ChEBI" id="CHEBI:58349"/>
    </ligand>
</feature>
<comment type="similarity">
    <text evidence="2 8">Belongs to the ferredoxin--NADP reductase type 1 family.</text>
</comment>
<feature type="region of interest" description="Disordered" evidence="11">
    <location>
        <begin position="315"/>
        <end position="373"/>
    </location>
</feature>
<comment type="cofactor">
    <cofactor evidence="1 8 9">
        <name>FAD</name>
        <dbReference type="ChEBI" id="CHEBI:57692"/>
    </cofactor>
</comment>
<dbReference type="InterPro" id="IPR021163">
    <property type="entry name" value="Ferredox_Rdtase_adrenod"/>
</dbReference>
<keyword evidence="13" id="KW-1185">Reference proteome</keyword>
<dbReference type="Gene3D" id="3.50.50.60">
    <property type="entry name" value="FAD/NAD(P)-binding domain"/>
    <property type="match status" value="1"/>
</dbReference>
<proteinExistence type="inferred from homology"/>
<evidence type="ECO:0000256" key="4">
    <source>
        <dbReference type="ARBA" id="ARBA00022827"/>
    </source>
</evidence>
<dbReference type="STRING" id="1051891.A0A0C3KUS0"/>
<keyword evidence="8" id="KW-0496">Mitochondrion</keyword>
<reference evidence="12 13" key="1">
    <citation type="submission" date="2014-04" db="EMBL/GenBank/DDBJ databases">
        <authorList>
            <consortium name="DOE Joint Genome Institute"/>
            <person name="Kuo A."/>
            <person name="Girlanda M."/>
            <person name="Perotto S."/>
            <person name="Kohler A."/>
            <person name="Nagy L.G."/>
            <person name="Floudas D."/>
            <person name="Copeland A."/>
            <person name="Barry K.W."/>
            <person name="Cichocki N."/>
            <person name="Veneault-Fourrey C."/>
            <person name="LaButti K."/>
            <person name="Lindquist E.A."/>
            <person name="Lipzen A."/>
            <person name="Lundell T."/>
            <person name="Morin E."/>
            <person name="Murat C."/>
            <person name="Sun H."/>
            <person name="Tunlid A."/>
            <person name="Henrissat B."/>
            <person name="Grigoriev I.V."/>
            <person name="Hibbett D.S."/>
            <person name="Martin F."/>
            <person name="Nordberg H.P."/>
            <person name="Cantor M.N."/>
            <person name="Hua S.X."/>
        </authorList>
    </citation>
    <scope>NUCLEOTIDE SEQUENCE [LARGE SCALE GENOMIC DNA]</scope>
    <source>
        <strain evidence="12 13">MUT 4182</strain>
    </source>
</reference>
<dbReference type="InterPro" id="IPR036188">
    <property type="entry name" value="FAD/NAD-bd_sf"/>
</dbReference>
<evidence type="ECO:0000256" key="8">
    <source>
        <dbReference type="PIRNR" id="PIRNR000362"/>
    </source>
</evidence>
<evidence type="ECO:0000256" key="10">
    <source>
        <dbReference type="PIRSR" id="PIRSR000362-2"/>
    </source>
</evidence>
<dbReference type="PRINTS" id="PR00419">
    <property type="entry name" value="ADXRDTASE"/>
</dbReference>
<comment type="subcellular location">
    <subcellularLocation>
        <location evidence="8">Mitochondrion</location>
    </subcellularLocation>
</comment>
<name>A0A0C3KUS0_9AGAM</name>
<dbReference type="Proteomes" id="UP000054248">
    <property type="component" value="Unassembled WGS sequence"/>
</dbReference>
<feature type="region of interest" description="Disordered" evidence="11">
    <location>
        <begin position="462"/>
        <end position="489"/>
    </location>
</feature>
<evidence type="ECO:0000256" key="3">
    <source>
        <dbReference type="ARBA" id="ARBA00022630"/>
    </source>
</evidence>
<dbReference type="InterPro" id="IPR055275">
    <property type="entry name" value="Ferredox_Rdtase"/>
</dbReference>
<feature type="binding site" evidence="9">
    <location>
        <position position="94"/>
    </location>
    <ligand>
        <name>FAD</name>
        <dbReference type="ChEBI" id="CHEBI:57692"/>
    </ligand>
</feature>
<dbReference type="OrthoDB" id="333024at2759"/>
<protein>
    <recommendedName>
        <fullName evidence="8">NADPH:adrenodoxin oxidoreductase, mitochondrial</fullName>
        <ecNumber evidence="8">1.18.1.6</ecNumber>
    </recommendedName>
</protein>
<evidence type="ECO:0000256" key="11">
    <source>
        <dbReference type="SAM" id="MobiDB-lite"/>
    </source>
</evidence>
<feature type="binding site" evidence="10">
    <location>
        <position position="230"/>
    </location>
    <ligand>
        <name>NADP(+)</name>
        <dbReference type="ChEBI" id="CHEBI:58349"/>
    </ligand>
</feature>
<feature type="binding site" evidence="9">
    <location>
        <position position="58"/>
    </location>
    <ligand>
        <name>FAD</name>
        <dbReference type="ChEBI" id="CHEBI:57692"/>
    </ligand>
</feature>
<comment type="catalytic activity">
    <reaction evidence="7 8">
        <text>2 reduced [adrenodoxin] + NADP(+) + H(+) = 2 oxidized [adrenodoxin] + NADPH</text>
        <dbReference type="Rhea" id="RHEA:42312"/>
        <dbReference type="Rhea" id="RHEA-COMP:9998"/>
        <dbReference type="Rhea" id="RHEA-COMP:9999"/>
        <dbReference type="ChEBI" id="CHEBI:15378"/>
        <dbReference type="ChEBI" id="CHEBI:33737"/>
        <dbReference type="ChEBI" id="CHEBI:33738"/>
        <dbReference type="ChEBI" id="CHEBI:57783"/>
        <dbReference type="ChEBI" id="CHEBI:58349"/>
        <dbReference type="EC" id="1.18.1.6"/>
    </reaction>
</comment>
<dbReference type="AlphaFoldDB" id="A0A0C3KUS0"/>
<dbReference type="GO" id="GO:0005739">
    <property type="term" value="C:mitochondrion"/>
    <property type="evidence" value="ECO:0007669"/>
    <property type="project" value="UniProtKB-SubCell"/>
</dbReference>
<evidence type="ECO:0000256" key="9">
    <source>
        <dbReference type="PIRSR" id="PIRSR000362-1"/>
    </source>
</evidence>
<dbReference type="EMBL" id="KN823045">
    <property type="protein sequence ID" value="KIO25248.1"/>
    <property type="molecule type" value="Genomic_DNA"/>
</dbReference>
<dbReference type="HOGENOM" id="CLU_024722_3_1_1"/>
<evidence type="ECO:0000256" key="2">
    <source>
        <dbReference type="ARBA" id="ARBA00008312"/>
    </source>
</evidence>
<dbReference type="PIRSF" id="PIRSF000362">
    <property type="entry name" value="FNR"/>
    <property type="match status" value="1"/>
</dbReference>